<feature type="region of interest" description="Disordered" evidence="1">
    <location>
        <begin position="45"/>
        <end position="64"/>
    </location>
</feature>
<keyword evidence="2" id="KW-1185">Reference proteome</keyword>
<sequence length="180" mass="20696">MKRVQLSGAQRRKLAKEKEHTISVVKATSRKLTSYLVLDQQQCNPLQSAEDDDKNADDKDENDKINQAIDPGLWIDFSAYDMAYWVDCGPTNCQHHFGPFNKSCRIYAGGKKTSFVPKNNSEQYRREWLLYSPSTGSVYYFVCKLFASTGFKNFADKNGFSDWKNNIYVDNHEQSATHKN</sequence>
<dbReference type="RefSeq" id="XP_065664784.1">
    <property type="nucleotide sequence ID" value="XM_065808712.1"/>
</dbReference>
<organism evidence="2 3">
    <name type="scientific">Hydra vulgaris</name>
    <name type="common">Hydra</name>
    <name type="synonym">Hydra attenuata</name>
    <dbReference type="NCBI Taxonomy" id="6087"/>
    <lineage>
        <taxon>Eukaryota</taxon>
        <taxon>Metazoa</taxon>
        <taxon>Cnidaria</taxon>
        <taxon>Hydrozoa</taxon>
        <taxon>Hydroidolina</taxon>
        <taxon>Anthoathecata</taxon>
        <taxon>Aplanulata</taxon>
        <taxon>Hydridae</taxon>
        <taxon>Hydra</taxon>
    </lineage>
</organism>
<proteinExistence type="predicted"/>
<evidence type="ECO:0000313" key="2">
    <source>
        <dbReference type="Proteomes" id="UP001652625"/>
    </source>
</evidence>
<reference evidence="3" key="1">
    <citation type="submission" date="2025-08" db="UniProtKB">
        <authorList>
            <consortium name="RefSeq"/>
        </authorList>
    </citation>
    <scope>IDENTIFICATION</scope>
</reference>
<dbReference type="GeneID" id="136086414"/>
<protein>
    <submittedName>
        <fullName evidence="3">Zinc finger MYM-type protein 5-like</fullName>
    </submittedName>
</protein>
<feature type="compositionally biased region" description="Acidic residues" evidence="1">
    <location>
        <begin position="49"/>
        <end position="60"/>
    </location>
</feature>
<dbReference type="Proteomes" id="UP001652625">
    <property type="component" value="Chromosome 10"/>
</dbReference>
<accession>A0ABM4CSB0</accession>
<gene>
    <name evidence="3" type="primary">LOC136086414</name>
</gene>
<evidence type="ECO:0000256" key="1">
    <source>
        <dbReference type="SAM" id="MobiDB-lite"/>
    </source>
</evidence>
<feature type="region of interest" description="Disordered" evidence="1">
    <location>
        <begin position="1"/>
        <end position="20"/>
    </location>
</feature>
<name>A0ABM4CSB0_HYDVU</name>
<evidence type="ECO:0000313" key="3">
    <source>
        <dbReference type="RefSeq" id="XP_065664784.1"/>
    </source>
</evidence>